<proteinExistence type="inferred from homology"/>
<dbReference type="RefSeq" id="WP_328859043.1">
    <property type="nucleotide sequence ID" value="NZ_CP108021.1"/>
</dbReference>
<dbReference type="Gene3D" id="3.40.50.2000">
    <property type="entry name" value="Glycogen Phosphorylase B"/>
    <property type="match status" value="2"/>
</dbReference>
<evidence type="ECO:0000256" key="1">
    <source>
        <dbReference type="ARBA" id="ARBA00009481"/>
    </source>
</evidence>
<dbReference type="CDD" id="cd03801">
    <property type="entry name" value="GT4_PimA-like"/>
    <property type="match status" value="1"/>
</dbReference>
<evidence type="ECO:0000256" key="4">
    <source>
        <dbReference type="SAM" id="MobiDB-lite"/>
    </source>
</evidence>
<evidence type="ECO:0000313" key="5">
    <source>
        <dbReference type="EMBL" id="WUM22110.1"/>
    </source>
</evidence>
<evidence type="ECO:0000256" key="2">
    <source>
        <dbReference type="ARBA" id="ARBA00022676"/>
    </source>
</evidence>
<sequence length="396" mass="40859">MTDSNESAVSDNSESAVSDGVLFVTHSPQRSGAESVMLDLATECHRRGMSVSVACPVGPLSQSFPPWVVHVEIPHLGRDHGRRTRAGAAWGMARSMVIAARTLRAHRGTPIVANSAHTLPALRLAGVRSVAWLVHDHVVSTKTRMFIAAGRPLLDRVVAVSPTTASALDGLVDHVAVGRLGVDIPDTAPTGTPTTGALRAGTLSVLTPWKGIDVFLEAVARIEDATAVVAGEAFPGDVGYAAQLRERAGQPDLAGCVTFPGRVRAADALAEWTVHVSASIAPEAGPLTAMEAMAAGVPVVATDHGNPSTLLADRRGVLVPPGDPVALAEAMSSIAADPVGTAAMVRRAYAHVAEHHDRRETVPALLDLLVGTTRSSAPDAHADAVATPSRGGGGAR</sequence>
<dbReference type="KEGG" id="whr:OG579_10240"/>
<gene>
    <name evidence="5" type="ORF">OG579_10240</name>
</gene>
<evidence type="ECO:0000313" key="6">
    <source>
        <dbReference type="Proteomes" id="UP001432128"/>
    </source>
</evidence>
<name>A0AAU4K7L5_9NOCA</name>
<comment type="similarity">
    <text evidence="1">Belongs to the glycosyltransferase group 1 family. Glycosyltransferase 4 subfamily.</text>
</comment>
<evidence type="ECO:0000256" key="3">
    <source>
        <dbReference type="ARBA" id="ARBA00022679"/>
    </source>
</evidence>
<dbReference type="GO" id="GO:0016757">
    <property type="term" value="F:glycosyltransferase activity"/>
    <property type="evidence" value="ECO:0007669"/>
    <property type="project" value="UniProtKB-KW"/>
</dbReference>
<keyword evidence="2" id="KW-0328">Glycosyltransferase</keyword>
<feature type="region of interest" description="Disordered" evidence="4">
    <location>
        <begin position="376"/>
        <end position="396"/>
    </location>
</feature>
<dbReference type="PANTHER" id="PTHR12526">
    <property type="entry name" value="GLYCOSYLTRANSFERASE"/>
    <property type="match status" value="1"/>
</dbReference>
<dbReference type="PANTHER" id="PTHR12526:SF640">
    <property type="entry name" value="COLANIC ACID BIOSYNTHESIS GLYCOSYLTRANSFERASE WCAL-RELATED"/>
    <property type="match status" value="1"/>
</dbReference>
<dbReference type="Pfam" id="PF13692">
    <property type="entry name" value="Glyco_trans_1_4"/>
    <property type="match status" value="1"/>
</dbReference>
<dbReference type="AlphaFoldDB" id="A0AAU4K7L5"/>
<organism evidence="5 6">
    <name type="scientific">Williamsia herbipolensis</name>
    <dbReference type="NCBI Taxonomy" id="1603258"/>
    <lineage>
        <taxon>Bacteria</taxon>
        <taxon>Bacillati</taxon>
        <taxon>Actinomycetota</taxon>
        <taxon>Actinomycetes</taxon>
        <taxon>Mycobacteriales</taxon>
        <taxon>Nocardiaceae</taxon>
        <taxon>Williamsia</taxon>
    </lineage>
</organism>
<protein>
    <submittedName>
        <fullName evidence="5">Glycosyltransferase family 4 protein</fullName>
    </submittedName>
</protein>
<keyword evidence="6" id="KW-1185">Reference proteome</keyword>
<dbReference type="SUPFAM" id="SSF53756">
    <property type="entry name" value="UDP-Glycosyltransferase/glycogen phosphorylase"/>
    <property type="match status" value="1"/>
</dbReference>
<dbReference type="Proteomes" id="UP001432128">
    <property type="component" value="Chromosome"/>
</dbReference>
<dbReference type="EMBL" id="CP108021">
    <property type="protein sequence ID" value="WUM22110.1"/>
    <property type="molecule type" value="Genomic_DNA"/>
</dbReference>
<accession>A0AAU4K7L5</accession>
<reference evidence="5 6" key="1">
    <citation type="submission" date="2022-10" db="EMBL/GenBank/DDBJ databases">
        <title>The complete genomes of actinobacterial strains from the NBC collection.</title>
        <authorList>
            <person name="Joergensen T.S."/>
            <person name="Alvarez Arevalo M."/>
            <person name="Sterndorff E.B."/>
            <person name="Faurdal D."/>
            <person name="Vuksanovic O."/>
            <person name="Mourched A.-S."/>
            <person name="Charusanti P."/>
            <person name="Shaw S."/>
            <person name="Blin K."/>
            <person name="Weber T."/>
        </authorList>
    </citation>
    <scope>NUCLEOTIDE SEQUENCE [LARGE SCALE GENOMIC DNA]</scope>
    <source>
        <strain evidence="5 6">NBC_00319</strain>
    </source>
</reference>
<keyword evidence="3" id="KW-0808">Transferase</keyword>